<protein>
    <recommendedName>
        <fullName evidence="3">Fibronectin type-III domain-containing protein</fullName>
    </recommendedName>
</protein>
<name>A0AAE3QZK4_9BACT</name>
<proteinExistence type="predicted"/>
<evidence type="ECO:0008006" key="3">
    <source>
        <dbReference type="Google" id="ProtNLM"/>
    </source>
</evidence>
<dbReference type="EMBL" id="JASJOS010000027">
    <property type="protein sequence ID" value="MDJ1486101.1"/>
    <property type="molecule type" value="Genomic_DNA"/>
</dbReference>
<dbReference type="InterPro" id="IPR036116">
    <property type="entry name" value="FN3_sf"/>
</dbReference>
<dbReference type="Proteomes" id="UP001241110">
    <property type="component" value="Unassembled WGS sequence"/>
</dbReference>
<dbReference type="SUPFAM" id="SSF49265">
    <property type="entry name" value="Fibronectin type III"/>
    <property type="match status" value="1"/>
</dbReference>
<dbReference type="InterPro" id="IPR013783">
    <property type="entry name" value="Ig-like_fold"/>
</dbReference>
<gene>
    <name evidence="1" type="ORF">QNI16_36805</name>
</gene>
<evidence type="ECO:0000313" key="2">
    <source>
        <dbReference type="Proteomes" id="UP001241110"/>
    </source>
</evidence>
<dbReference type="AlphaFoldDB" id="A0AAE3QZK4"/>
<accession>A0AAE3QZK4</accession>
<organism evidence="1 2">
    <name type="scientific">Xanthocytophaga flava</name>
    <dbReference type="NCBI Taxonomy" id="3048013"/>
    <lineage>
        <taxon>Bacteria</taxon>
        <taxon>Pseudomonadati</taxon>
        <taxon>Bacteroidota</taxon>
        <taxon>Cytophagia</taxon>
        <taxon>Cytophagales</taxon>
        <taxon>Rhodocytophagaceae</taxon>
        <taxon>Xanthocytophaga</taxon>
    </lineage>
</organism>
<comment type="caution">
    <text evidence="1">The sequence shown here is derived from an EMBL/GenBank/DDBJ whole genome shotgun (WGS) entry which is preliminary data.</text>
</comment>
<evidence type="ECO:0000313" key="1">
    <source>
        <dbReference type="EMBL" id="MDJ1486101.1"/>
    </source>
</evidence>
<sequence>MFLCLILSACDQLLEPSLTEKTPILLSPTDSVKLTETEATFWWESMQGATNYQLQVVSGSFGAVSKLWADTLVSTNKFTLELQPGHYSWRVQARNLSSQSEFTQSSFQIDTTSGK</sequence>
<dbReference type="RefSeq" id="WP_313989460.1">
    <property type="nucleotide sequence ID" value="NZ_JASJOS010000027.1"/>
</dbReference>
<dbReference type="Gene3D" id="2.60.40.10">
    <property type="entry name" value="Immunoglobulins"/>
    <property type="match status" value="1"/>
</dbReference>
<reference evidence="1" key="1">
    <citation type="submission" date="2023-05" db="EMBL/GenBank/DDBJ databases">
        <authorList>
            <person name="Zhang X."/>
        </authorList>
    </citation>
    <scope>NUCLEOTIDE SEQUENCE</scope>
    <source>
        <strain evidence="1">YF14B1</strain>
    </source>
</reference>